<gene>
    <name evidence="4" type="ORF">Athai_09680</name>
</gene>
<dbReference type="KEGG" id="atl:Athai_09680"/>
<dbReference type="InterPro" id="IPR041664">
    <property type="entry name" value="AAA_16"/>
</dbReference>
<dbReference type="CDD" id="cd06170">
    <property type="entry name" value="LuxR_C_like"/>
    <property type="match status" value="1"/>
</dbReference>
<accession>A0A7R7DKP3</accession>
<dbReference type="GO" id="GO:0005524">
    <property type="term" value="F:ATP binding"/>
    <property type="evidence" value="ECO:0007669"/>
    <property type="project" value="UniProtKB-KW"/>
</dbReference>
<dbReference type="InterPro" id="IPR000792">
    <property type="entry name" value="Tscrpt_reg_LuxR_C"/>
</dbReference>
<dbReference type="Pfam" id="PF13191">
    <property type="entry name" value="AAA_16"/>
    <property type="match status" value="1"/>
</dbReference>
<dbReference type="GO" id="GO:0006355">
    <property type="term" value="P:regulation of DNA-templated transcription"/>
    <property type="evidence" value="ECO:0007669"/>
    <property type="project" value="InterPro"/>
</dbReference>
<dbReference type="PRINTS" id="PR00038">
    <property type="entry name" value="HTHLUXR"/>
</dbReference>
<dbReference type="AlphaFoldDB" id="A0A7R7DKP3"/>
<dbReference type="EMBL" id="AP023355">
    <property type="protein sequence ID" value="BCJ33465.1"/>
    <property type="molecule type" value="Genomic_DNA"/>
</dbReference>
<evidence type="ECO:0000256" key="2">
    <source>
        <dbReference type="ARBA" id="ARBA00022840"/>
    </source>
</evidence>
<dbReference type="SUPFAM" id="SSF46894">
    <property type="entry name" value="C-terminal effector domain of the bipartite response regulators"/>
    <property type="match status" value="1"/>
</dbReference>
<dbReference type="InterPro" id="IPR036388">
    <property type="entry name" value="WH-like_DNA-bd_sf"/>
</dbReference>
<evidence type="ECO:0000313" key="5">
    <source>
        <dbReference type="Proteomes" id="UP000611640"/>
    </source>
</evidence>
<feature type="domain" description="HTH luxR-type" evidence="3">
    <location>
        <begin position="862"/>
        <end position="926"/>
    </location>
</feature>
<evidence type="ECO:0000259" key="3">
    <source>
        <dbReference type="PROSITE" id="PS50043"/>
    </source>
</evidence>
<dbReference type="RefSeq" id="WP_203960346.1">
    <property type="nucleotide sequence ID" value="NZ_AP023355.1"/>
</dbReference>
<dbReference type="GO" id="GO:0004016">
    <property type="term" value="F:adenylate cyclase activity"/>
    <property type="evidence" value="ECO:0007669"/>
    <property type="project" value="TreeGrafter"/>
</dbReference>
<evidence type="ECO:0000256" key="1">
    <source>
        <dbReference type="ARBA" id="ARBA00022741"/>
    </source>
</evidence>
<dbReference type="SUPFAM" id="SSF52540">
    <property type="entry name" value="P-loop containing nucleoside triphosphate hydrolases"/>
    <property type="match status" value="1"/>
</dbReference>
<evidence type="ECO:0000313" key="4">
    <source>
        <dbReference type="EMBL" id="BCJ33465.1"/>
    </source>
</evidence>
<keyword evidence="2" id="KW-0067">ATP-binding</keyword>
<dbReference type="GO" id="GO:0005737">
    <property type="term" value="C:cytoplasm"/>
    <property type="evidence" value="ECO:0007669"/>
    <property type="project" value="TreeGrafter"/>
</dbReference>
<dbReference type="Gene3D" id="1.10.10.10">
    <property type="entry name" value="Winged helix-like DNA-binding domain superfamily/Winged helix DNA-binding domain"/>
    <property type="match status" value="1"/>
</dbReference>
<reference evidence="4 5" key="1">
    <citation type="submission" date="2020-08" db="EMBL/GenBank/DDBJ databases">
        <title>Whole genome shotgun sequence of Actinocatenispora thailandica NBRC 105041.</title>
        <authorList>
            <person name="Komaki H."/>
            <person name="Tamura T."/>
        </authorList>
    </citation>
    <scope>NUCLEOTIDE SEQUENCE [LARGE SCALE GENOMIC DNA]</scope>
    <source>
        <strain evidence="4 5">NBRC 105041</strain>
    </source>
</reference>
<dbReference type="Proteomes" id="UP000611640">
    <property type="component" value="Chromosome"/>
</dbReference>
<dbReference type="PANTHER" id="PTHR16305:SF35">
    <property type="entry name" value="TRANSCRIPTIONAL ACTIVATOR DOMAIN"/>
    <property type="match status" value="1"/>
</dbReference>
<sequence length="926" mass="96674">MLYGRQDELATLDDLVAAVRAGAGAGLVIRGEAGIGKTALLDSLAGTDGVRVLRAAGVEAEAELPFAGLHLLLRPVLDRLTALPDVQAAALRGALGLAAGTDSDGFLVGLAALSLLAELAADRPLLVLVDDAQWLDRSSAEALLFAARRLDADSVGIVFAAREVPDFAAPGLPELRLAGLTDAAAAELLAATTDLDPGQRDRVLGTAAGNPLALRELPDVLGDASHTGALPLTERLRTAFRARLRGLTDGVRDLLLVVALDGTGELAVLLRAAARFGAGSDELDAAVRAGLLTVAEADGRIGFRHPLVRATVAHDAPPGRRIAVHTALADALDTPAGVDRRAWHLAAAATAPDEAIAVALTDAAARATDRHGHAASAAAYARAAELSEATDARLRRLTLAAEAAAEAGELDRSIRLADDATAALAAGPGGRPADAAPGPAVGADPRLAARLLSVRAAASFWRGHLGAAHRAYLHAADLLAPLDAGAATALLVEAVHVGWYSGERELTEAYDRLAAALAADHRATPNAGDCEATSMGRLTLLGTGPVIGRATPTEPAPDEAMATVRRMVRRPGWRIMTAALGIVLGQDGGTIDVGAEEVALAHRQGRIGRLPQALFYLASTRAFAGWHDAAARDAGTAAELARATDQRQWAGRLREPLAYLAAVAGDEARVRQLADEARADAAASDPDWDVPWVHWSLGLLELGLGRAEPALAELSTLAEQRALFHIPAIRSVPDLVEAAVRAGRPDAATEALGHYRRWAAHTGQGWIAALVLRCEALLGDDATAEPKYQAALAGSQRANRPFEVARTALLYGEWLRRLRRRTEARPQLQAAVRGFDRLSAAPWAQRARAELAAAGDAGEQAPTDTLAVLTPQERQIVLLAARGLSNKDIAGRLFLSPRTVGYHLYKAYPKLGVLSRGELPAVVGPH</sequence>
<dbReference type="InterPro" id="IPR016032">
    <property type="entry name" value="Sig_transdc_resp-reg_C-effctor"/>
</dbReference>
<dbReference type="PANTHER" id="PTHR16305">
    <property type="entry name" value="TESTICULAR SOLUBLE ADENYLYL CYCLASE"/>
    <property type="match status" value="1"/>
</dbReference>
<dbReference type="Pfam" id="PF00196">
    <property type="entry name" value="GerE"/>
    <property type="match status" value="1"/>
</dbReference>
<keyword evidence="5" id="KW-1185">Reference proteome</keyword>
<dbReference type="PROSITE" id="PS50043">
    <property type="entry name" value="HTH_LUXR_2"/>
    <property type="match status" value="1"/>
</dbReference>
<dbReference type="SMART" id="SM00421">
    <property type="entry name" value="HTH_LUXR"/>
    <property type="match status" value="1"/>
</dbReference>
<proteinExistence type="predicted"/>
<name>A0A7R7DKP3_9ACTN</name>
<dbReference type="InterPro" id="IPR027417">
    <property type="entry name" value="P-loop_NTPase"/>
</dbReference>
<organism evidence="4 5">
    <name type="scientific">Actinocatenispora thailandica</name>
    <dbReference type="NCBI Taxonomy" id="227318"/>
    <lineage>
        <taxon>Bacteria</taxon>
        <taxon>Bacillati</taxon>
        <taxon>Actinomycetota</taxon>
        <taxon>Actinomycetes</taxon>
        <taxon>Micromonosporales</taxon>
        <taxon>Micromonosporaceae</taxon>
        <taxon>Actinocatenispora</taxon>
    </lineage>
</organism>
<dbReference type="GO" id="GO:0003677">
    <property type="term" value="F:DNA binding"/>
    <property type="evidence" value="ECO:0007669"/>
    <property type="project" value="InterPro"/>
</dbReference>
<keyword evidence="1" id="KW-0547">Nucleotide-binding</keyword>
<protein>
    <submittedName>
        <fullName evidence="4">Helix-turn-helix transcriptional regulator</fullName>
    </submittedName>
</protein>